<organism evidence="1 2">
    <name type="scientific">Candidatus Promineifilum breve</name>
    <dbReference type="NCBI Taxonomy" id="1806508"/>
    <lineage>
        <taxon>Bacteria</taxon>
        <taxon>Bacillati</taxon>
        <taxon>Chloroflexota</taxon>
        <taxon>Ardenticatenia</taxon>
        <taxon>Candidatus Promineifilales</taxon>
        <taxon>Candidatus Promineifilaceae</taxon>
        <taxon>Candidatus Promineifilum</taxon>
    </lineage>
</organism>
<evidence type="ECO:0000313" key="1">
    <source>
        <dbReference type="EMBL" id="CUS05777.1"/>
    </source>
</evidence>
<proteinExistence type="predicted"/>
<dbReference type="OrthoDB" id="3295834at2"/>
<keyword evidence="2" id="KW-1185">Reference proteome</keyword>
<gene>
    <name evidence="1" type="ORF">CFX0092_B0243</name>
</gene>
<dbReference type="RefSeq" id="WP_157913322.1">
    <property type="nucleotide sequence ID" value="NZ_LN890656.1"/>
</dbReference>
<name>A0A170PJN5_9CHLR</name>
<reference evidence="1" key="1">
    <citation type="submission" date="2016-01" db="EMBL/GenBank/DDBJ databases">
        <authorList>
            <person name="Mcilroy J.S."/>
            <person name="Karst M S."/>
            <person name="Albertsen M."/>
        </authorList>
    </citation>
    <scope>NUCLEOTIDE SEQUENCE</scope>
    <source>
        <strain evidence="1">Cfx-K</strain>
    </source>
</reference>
<sequence length="141" mass="15654">MIPLSLAQQLKSAGLIWRTNNYDFFAIPERGLDDRVFVLADMMAYTELVQGWPVVAFHGTAEWALDYILTSEVVWVPTEEQLRLALLEQLRAAGDEAEFSLEAGAEGYRLIIPGHGEPLFIAAPTAGEAYGQALLHLLRQP</sequence>
<evidence type="ECO:0008006" key="3">
    <source>
        <dbReference type="Google" id="ProtNLM"/>
    </source>
</evidence>
<dbReference type="EMBL" id="LN890656">
    <property type="protein sequence ID" value="CUS05777.1"/>
    <property type="molecule type" value="Genomic_DNA"/>
</dbReference>
<dbReference type="Proteomes" id="UP000215027">
    <property type="component" value="Chromosome II"/>
</dbReference>
<evidence type="ECO:0000313" key="2">
    <source>
        <dbReference type="Proteomes" id="UP000215027"/>
    </source>
</evidence>
<accession>A0A170PJN5</accession>
<dbReference type="KEGG" id="pbf:CFX0092_B0243"/>
<protein>
    <recommendedName>
        <fullName evidence="3">Pilus assembly protein CpaE</fullName>
    </recommendedName>
</protein>
<dbReference type="AlphaFoldDB" id="A0A170PJN5"/>